<evidence type="ECO:0000256" key="2">
    <source>
        <dbReference type="SAM" id="Phobius"/>
    </source>
</evidence>
<proteinExistence type="predicted"/>
<evidence type="ECO:0000313" key="3">
    <source>
        <dbReference type="EMBL" id="SOC52159.1"/>
    </source>
</evidence>
<keyword evidence="2" id="KW-1133">Transmembrane helix</keyword>
<organism evidence="3 4">
    <name type="scientific">Ornithinimicrobium cerasi</name>
    <dbReference type="NCBI Taxonomy" id="2248773"/>
    <lineage>
        <taxon>Bacteria</taxon>
        <taxon>Bacillati</taxon>
        <taxon>Actinomycetota</taxon>
        <taxon>Actinomycetes</taxon>
        <taxon>Micrococcales</taxon>
        <taxon>Ornithinimicrobiaceae</taxon>
        <taxon>Ornithinimicrobium</taxon>
    </lineage>
</organism>
<feature type="compositionally biased region" description="Polar residues" evidence="1">
    <location>
        <begin position="116"/>
        <end position="126"/>
    </location>
</feature>
<accession>A0A285VDI1</accession>
<dbReference type="Proteomes" id="UP000219688">
    <property type="component" value="Unassembled WGS sequence"/>
</dbReference>
<feature type="region of interest" description="Disordered" evidence="1">
    <location>
        <begin position="113"/>
        <end position="136"/>
    </location>
</feature>
<keyword evidence="2" id="KW-0472">Membrane</keyword>
<dbReference type="AlphaFoldDB" id="A0A285VDI1"/>
<keyword evidence="2" id="KW-0812">Transmembrane</keyword>
<feature type="transmembrane region" description="Helical" evidence="2">
    <location>
        <begin position="225"/>
        <end position="245"/>
    </location>
</feature>
<feature type="compositionally biased region" description="Basic and acidic residues" evidence="1">
    <location>
        <begin position="127"/>
        <end position="136"/>
    </location>
</feature>
<gene>
    <name evidence="3" type="ORF">SAMN05421879_101433</name>
</gene>
<feature type="region of interest" description="Disordered" evidence="1">
    <location>
        <begin position="170"/>
        <end position="219"/>
    </location>
</feature>
<protein>
    <submittedName>
        <fullName evidence="3">Uncharacterized protein</fullName>
    </submittedName>
</protein>
<reference evidence="4" key="1">
    <citation type="submission" date="2017-08" db="EMBL/GenBank/DDBJ databases">
        <authorList>
            <person name="Varghese N."/>
            <person name="Submissions S."/>
        </authorList>
    </citation>
    <scope>NUCLEOTIDE SEQUENCE [LARGE SCALE GENOMIC DNA]</scope>
    <source>
        <strain evidence="4">USBA17B2</strain>
    </source>
</reference>
<dbReference type="EMBL" id="OBQK01000001">
    <property type="protein sequence ID" value="SOC52159.1"/>
    <property type="molecule type" value="Genomic_DNA"/>
</dbReference>
<name>A0A285VDI1_9MICO</name>
<dbReference type="RefSeq" id="WP_097186620.1">
    <property type="nucleotide sequence ID" value="NZ_OBQK01000001.1"/>
</dbReference>
<feature type="compositionally biased region" description="Pro residues" evidence="1">
    <location>
        <begin position="205"/>
        <end position="218"/>
    </location>
</feature>
<keyword evidence="4" id="KW-1185">Reference proteome</keyword>
<evidence type="ECO:0000256" key="1">
    <source>
        <dbReference type="SAM" id="MobiDB-lite"/>
    </source>
</evidence>
<sequence length="255" mass="25969">MEPSGQPQEIVPGTSFNDAAPVTPGTTYAVDAMPGEVLFFTVPASLGQAVQMQVDSDPAQMSEAQLESLGSVGRLLVRDIYTPYRGTILNLLSTEAVGELDGDSNMIVSPMRPASGASSSGQITFSNRERSEKPATEGDYYLSLAYAPDDSGTPIPLTLTIDVVGEAVPAPLTLDGGDPDQSAATSAPPVDVQDEPVEPTASSTPVPPPAASTPPPAADPGGMPWAWLLGGAGVLVAAAGAALLATRAGRRGTQV</sequence>
<evidence type="ECO:0000313" key="4">
    <source>
        <dbReference type="Proteomes" id="UP000219688"/>
    </source>
</evidence>